<dbReference type="GO" id="GO:0005576">
    <property type="term" value="C:extracellular region"/>
    <property type="evidence" value="ECO:0007669"/>
    <property type="project" value="UniProtKB-SubCell"/>
</dbReference>
<dbReference type="AlphaFoldDB" id="A0A423U0C2"/>
<dbReference type="SMART" id="SM00110">
    <property type="entry name" value="C1Q"/>
    <property type="match status" value="1"/>
</dbReference>
<reference evidence="7 8" key="2">
    <citation type="submission" date="2019-01" db="EMBL/GenBank/DDBJ databases">
        <title>The decoding of complex shrimp genome reveals the adaptation for benthos swimmer, frequently molting mechanism and breeding impact on genome.</title>
        <authorList>
            <person name="Sun Y."/>
            <person name="Gao Y."/>
            <person name="Yu Y."/>
        </authorList>
    </citation>
    <scope>NUCLEOTIDE SEQUENCE [LARGE SCALE GENOMIC DNA]</scope>
    <source>
        <tissue evidence="7">Muscle</tissue>
    </source>
</reference>
<evidence type="ECO:0000313" key="8">
    <source>
        <dbReference type="Proteomes" id="UP000283509"/>
    </source>
</evidence>
<name>A0A423U0C2_PENVA</name>
<keyword evidence="3 5" id="KW-0732">Signal</keyword>
<feature type="region of interest" description="Disordered" evidence="4">
    <location>
        <begin position="23"/>
        <end position="45"/>
    </location>
</feature>
<reference evidence="7 8" key="1">
    <citation type="submission" date="2018-04" db="EMBL/GenBank/DDBJ databases">
        <authorList>
            <person name="Zhang X."/>
            <person name="Yuan J."/>
            <person name="Li F."/>
            <person name="Xiang J."/>
        </authorList>
    </citation>
    <scope>NUCLEOTIDE SEQUENCE [LARGE SCALE GENOMIC DNA]</scope>
    <source>
        <tissue evidence="7">Muscle</tissue>
    </source>
</reference>
<comment type="subcellular location">
    <subcellularLocation>
        <location evidence="1">Secreted</location>
    </subcellularLocation>
</comment>
<evidence type="ECO:0000259" key="6">
    <source>
        <dbReference type="PROSITE" id="PS50871"/>
    </source>
</evidence>
<dbReference type="PANTHER" id="PTHR22923">
    <property type="entry name" value="CEREBELLIN-RELATED"/>
    <property type="match status" value="1"/>
</dbReference>
<dbReference type="InterPro" id="IPR050822">
    <property type="entry name" value="Cerebellin_Synaptic_Org"/>
</dbReference>
<dbReference type="Pfam" id="PF00386">
    <property type="entry name" value="C1q"/>
    <property type="match status" value="1"/>
</dbReference>
<keyword evidence="8" id="KW-1185">Reference proteome</keyword>
<feature type="domain" description="C1q" evidence="6">
    <location>
        <begin position="106"/>
        <end position="235"/>
    </location>
</feature>
<dbReference type="Proteomes" id="UP000283509">
    <property type="component" value="Unassembled WGS sequence"/>
</dbReference>
<evidence type="ECO:0000313" key="7">
    <source>
        <dbReference type="EMBL" id="ROT82131.1"/>
    </source>
</evidence>
<accession>A0A423U0C2</accession>
<dbReference type="SUPFAM" id="SSF49842">
    <property type="entry name" value="TNF-like"/>
    <property type="match status" value="1"/>
</dbReference>
<evidence type="ECO:0000256" key="3">
    <source>
        <dbReference type="ARBA" id="ARBA00022729"/>
    </source>
</evidence>
<evidence type="ECO:0000256" key="1">
    <source>
        <dbReference type="ARBA" id="ARBA00004613"/>
    </source>
</evidence>
<protein>
    <recommendedName>
        <fullName evidence="6">C1q domain-containing protein</fullName>
    </recommendedName>
</protein>
<evidence type="ECO:0000256" key="5">
    <source>
        <dbReference type="SAM" id="SignalP"/>
    </source>
</evidence>
<dbReference type="OrthoDB" id="6368610at2759"/>
<dbReference type="EMBL" id="QCYY01000882">
    <property type="protein sequence ID" value="ROT82131.1"/>
    <property type="molecule type" value="Genomic_DNA"/>
</dbReference>
<dbReference type="PRINTS" id="PR00007">
    <property type="entry name" value="COMPLEMNTC1Q"/>
</dbReference>
<dbReference type="InterPro" id="IPR008983">
    <property type="entry name" value="Tumour_necrosis_fac-like_dom"/>
</dbReference>
<gene>
    <name evidence="7" type="ORF">C7M84_024718</name>
</gene>
<evidence type="ECO:0000256" key="4">
    <source>
        <dbReference type="SAM" id="MobiDB-lite"/>
    </source>
</evidence>
<keyword evidence="2" id="KW-0964">Secreted</keyword>
<proteinExistence type="predicted"/>
<sequence>MKLSTTTLLVVAPLALLTLKEVESKEREETTERNAPQVYTYRPPNQGSVYPHNVYPNSIYPNGVYPNNVTPYNPSNPAYNPAYNPSVTNNNYPGTVGGVYPYNGVGVGGQEAFTVRRASPYTTQGSKVIFTDLVTQVGSGWNIASGEFVAPSAGLYFFAFSAVSDRYNHFRITMQHNSRDVVSAFGDSSGYQMGSQSAILSLNARDRVFLRLDEGRLHDVTSTRAYTTFSGFRIF</sequence>
<comment type="caution">
    <text evidence="7">The sequence shown here is derived from an EMBL/GenBank/DDBJ whole genome shotgun (WGS) entry which is preliminary data.</text>
</comment>
<feature type="compositionally biased region" description="Basic and acidic residues" evidence="4">
    <location>
        <begin position="23"/>
        <end position="32"/>
    </location>
</feature>
<feature type="signal peptide" evidence="5">
    <location>
        <begin position="1"/>
        <end position="24"/>
    </location>
</feature>
<dbReference type="Gene3D" id="2.60.120.40">
    <property type="match status" value="1"/>
</dbReference>
<feature type="chain" id="PRO_5019024284" description="C1q domain-containing protein" evidence="5">
    <location>
        <begin position="25"/>
        <end position="235"/>
    </location>
</feature>
<dbReference type="PROSITE" id="PS50871">
    <property type="entry name" value="C1Q"/>
    <property type="match status" value="1"/>
</dbReference>
<dbReference type="InterPro" id="IPR001073">
    <property type="entry name" value="C1q_dom"/>
</dbReference>
<organism evidence="7 8">
    <name type="scientific">Penaeus vannamei</name>
    <name type="common">Whiteleg shrimp</name>
    <name type="synonym">Litopenaeus vannamei</name>
    <dbReference type="NCBI Taxonomy" id="6689"/>
    <lineage>
        <taxon>Eukaryota</taxon>
        <taxon>Metazoa</taxon>
        <taxon>Ecdysozoa</taxon>
        <taxon>Arthropoda</taxon>
        <taxon>Crustacea</taxon>
        <taxon>Multicrustacea</taxon>
        <taxon>Malacostraca</taxon>
        <taxon>Eumalacostraca</taxon>
        <taxon>Eucarida</taxon>
        <taxon>Decapoda</taxon>
        <taxon>Dendrobranchiata</taxon>
        <taxon>Penaeoidea</taxon>
        <taxon>Penaeidae</taxon>
        <taxon>Penaeus</taxon>
    </lineage>
</organism>
<evidence type="ECO:0000256" key="2">
    <source>
        <dbReference type="ARBA" id="ARBA00022525"/>
    </source>
</evidence>
<dbReference type="PANTHER" id="PTHR22923:SF116">
    <property type="entry name" value="C1Q DOMAIN-CONTAINING PROTEIN"/>
    <property type="match status" value="1"/>
</dbReference>